<evidence type="ECO:0000313" key="3">
    <source>
        <dbReference type="Proteomes" id="UP001519504"/>
    </source>
</evidence>
<dbReference type="SUPFAM" id="SSF53335">
    <property type="entry name" value="S-adenosyl-L-methionine-dependent methyltransferases"/>
    <property type="match status" value="1"/>
</dbReference>
<dbReference type="InterPro" id="IPR029063">
    <property type="entry name" value="SAM-dependent_MTases_sf"/>
</dbReference>
<gene>
    <name evidence="2" type="ORF">G6R29_03850</name>
</gene>
<keyword evidence="2" id="KW-0489">Methyltransferase</keyword>
<proteinExistence type="predicted"/>
<dbReference type="Proteomes" id="UP001519504">
    <property type="component" value="Unassembled WGS sequence"/>
</dbReference>
<dbReference type="Gene3D" id="1.10.150.470">
    <property type="match status" value="1"/>
</dbReference>
<dbReference type="InterPro" id="IPR052933">
    <property type="entry name" value="DNA_Protect_Modify"/>
</dbReference>
<reference evidence="2 3" key="1">
    <citation type="submission" date="2020-02" db="EMBL/GenBank/DDBJ databases">
        <title>Fructobacillus sp. isolated from paper mulberry of Taiwan.</title>
        <authorList>
            <person name="Lin S.-T."/>
        </authorList>
    </citation>
    <scope>NUCLEOTIDE SEQUENCE [LARGE SCALE GENOMIC DNA]</scope>
    <source>
        <strain evidence="2 3">M2-14</strain>
    </source>
</reference>
<dbReference type="RefSeq" id="WP_213809042.1">
    <property type="nucleotide sequence ID" value="NZ_JAAMFK010000004.1"/>
</dbReference>
<accession>A0ABS5R3L9</accession>
<dbReference type="PANTHER" id="PTHR41313:SF1">
    <property type="entry name" value="DNA METHYLASE ADENINE-SPECIFIC DOMAIN-CONTAINING PROTEIN"/>
    <property type="match status" value="1"/>
</dbReference>
<name>A0ABS5R3L9_9LACO</name>
<evidence type="ECO:0000259" key="1">
    <source>
        <dbReference type="Pfam" id="PF02384"/>
    </source>
</evidence>
<evidence type="ECO:0000313" key="2">
    <source>
        <dbReference type="EMBL" id="MBS9338757.1"/>
    </source>
</evidence>
<dbReference type="EMBL" id="JAAMFK010000004">
    <property type="protein sequence ID" value="MBS9338757.1"/>
    <property type="molecule type" value="Genomic_DNA"/>
</dbReference>
<dbReference type="CDD" id="cd02440">
    <property type="entry name" value="AdoMet_MTases"/>
    <property type="match status" value="1"/>
</dbReference>
<organism evidence="2 3">
    <name type="scientific">Fructobacillus broussonetiae</name>
    <dbReference type="NCBI Taxonomy" id="2713173"/>
    <lineage>
        <taxon>Bacteria</taxon>
        <taxon>Bacillati</taxon>
        <taxon>Bacillota</taxon>
        <taxon>Bacilli</taxon>
        <taxon>Lactobacillales</taxon>
        <taxon>Lactobacillaceae</taxon>
        <taxon>Fructobacillus</taxon>
    </lineage>
</organism>
<sequence length="346" mass="38599">MTKVNVPEIFQQIQNVVDQVVSEEKVNVRQALIQTLATLNEQKLSDKDKEMLSENSQKALGELFKLDWSSFSYQDKRHILQLLVLKADKEDKVPANNQLTPDGIGYLLGDLVEKTANLNKKNGEVATLTDMTVGTGNLLWTVQETLAKKDIKVQASGIDGSEEQLALASVLADLLGEDETELFLGDVVSLPKNELQPADAVIADLPIGYYPNEAPEGMVTAFSKEKEDEKSYAHFLMIEKSLDLIKEDGWAYLVVPANLLSAEKRESILKLLSTKAQLKAFLTLPQGFFKNKNQQKAILVLRHQNAQPKTEVMLGQYPSVKESQALEEFLQDLGDWGKLNKENVED</sequence>
<feature type="domain" description="DNA methylase adenine-specific" evidence="1">
    <location>
        <begin position="100"/>
        <end position="314"/>
    </location>
</feature>
<comment type="caution">
    <text evidence="2">The sequence shown here is derived from an EMBL/GenBank/DDBJ whole genome shotgun (WGS) entry which is preliminary data.</text>
</comment>
<dbReference type="Pfam" id="PF02384">
    <property type="entry name" value="N6_Mtase"/>
    <property type="match status" value="1"/>
</dbReference>
<dbReference type="GO" id="GO:0032259">
    <property type="term" value="P:methylation"/>
    <property type="evidence" value="ECO:0007669"/>
    <property type="project" value="UniProtKB-KW"/>
</dbReference>
<keyword evidence="2" id="KW-0808">Transferase</keyword>
<protein>
    <submittedName>
        <fullName evidence="2">Class I SAM-dependent methyltransferase</fullName>
    </submittedName>
</protein>
<dbReference type="PANTHER" id="PTHR41313">
    <property type="entry name" value="ADENINE-SPECIFIC METHYLTRANSFERASE"/>
    <property type="match status" value="1"/>
</dbReference>
<dbReference type="GO" id="GO:0008168">
    <property type="term" value="F:methyltransferase activity"/>
    <property type="evidence" value="ECO:0007669"/>
    <property type="project" value="UniProtKB-KW"/>
</dbReference>
<dbReference type="Gene3D" id="3.40.50.150">
    <property type="entry name" value="Vaccinia Virus protein VP39"/>
    <property type="match status" value="1"/>
</dbReference>
<dbReference type="InterPro" id="IPR003356">
    <property type="entry name" value="DNA_methylase_A-5"/>
</dbReference>
<keyword evidence="3" id="KW-1185">Reference proteome</keyword>